<keyword evidence="5" id="KW-0539">Nucleus</keyword>
<dbReference type="VEuPathDB" id="FungiDB:PSHT_00551"/>
<evidence type="ECO:0000256" key="4">
    <source>
        <dbReference type="ARBA" id="ARBA00022833"/>
    </source>
</evidence>
<reference evidence="7" key="1">
    <citation type="submission" date="2017-12" db="EMBL/GenBank/DDBJ databases">
        <title>Gene loss provides genomic basis for host adaptation in cereal stripe rust fungi.</title>
        <authorList>
            <person name="Xia C."/>
        </authorList>
    </citation>
    <scope>NUCLEOTIDE SEQUENCE [LARGE SCALE GENOMIC DNA]</scope>
    <source>
        <strain evidence="7">93-210</strain>
    </source>
</reference>
<dbReference type="InterPro" id="IPR012337">
    <property type="entry name" value="RNaseH-like_sf"/>
</dbReference>
<sequence length="313" mass="34704">MICLPVLFYIHIMEDIEVIGSQEALQSTSTPTRPSQSTSTLTQPSQNTTNTTNSQLQPVKTPVQNSWVWAHFILLDDRHKVQCRFPKKENNGSPCNQILVRGDRSSTKSMGDHLKAIHNMYPPPKENMNENHLSKVVKRQRMDQRRSTSANPQGCQTPRFYSGCMDITKPEGLHGITAHGITADWKMLEVVVAMPTVHGQHSGENFGNLFVDSLNKLGLSDALVSITADNASNNSTLARQVENRLGRSIFKADTQLLGCMAHVINLAAHDGIKVFGVSPTTDHPIEQEITLNHMDSYLETVQPDGAALIFKQL</sequence>
<dbReference type="SMART" id="SM00614">
    <property type="entry name" value="ZnF_BED"/>
    <property type="match status" value="1"/>
</dbReference>
<comment type="subcellular location">
    <subcellularLocation>
        <location evidence="1">Nucleus</location>
    </subcellularLocation>
</comment>
<dbReference type="VEuPathDB" id="FungiDB:PSTT_08360"/>
<evidence type="ECO:0000313" key="8">
    <source>
        <dbReference type="Proteomes" id="UP000239156"/>
    </source>
</evidence>
<evidence type="ECO:0000256" key="2">
    <source>
        <dbReference type="ARBA" id="ARBA00022723"/>
    </source>
</evidence>
<evidence type="ECO:0008006" key="9">
    <source>
        <dbReference type="Google" id="ProtNLM"/>
    </source>
</evidence>
<keyword evidence="8" id="KW-1185">Reference proteome</keyword>
<evidence type="ECO:0000313" key="7">
    <source>
        <dbReference type="EMBL" id="POW07319.1"/>
    </source>
</evidence>
<organism evidence="7 8">
    <name type="scientific">Puccinia striiformis</name>
    <dbReference type="NCBI Taxonomy" id="27350"/>
    <lineage>
        <taxon>Eukaryota</taxon>
        <taxon>Fungi</taxon>
        <taxon>Dikarya</taxon>
        <taxon>Basidiomycota</taxon>
        <taxon>Pucciniomycotina</taxon>
        <taxon>Pucciniomycetes</taxon>
        <taxon>Pucciniales</taxon>
        <taxon>Pucciniaceae</taxon>
        <taxon>Puccinia</taxon>
    </lineage>
</organism>
<dbReference type="PANTHER" id="PTHR46481:SF10">
    <property type="entry name" value="ZINC FINGER BED DOMAIN-CONTAINING PROTEIN 39"/>
    <property type="match status" value="1"/>
</dbReference>
<dbReference type="InterPro" id="IPR052035">
    <property type="entry name" value="ZnF_BED_domain_contain"/>
</dbReference>
<proteinExistence type="predicted"/>
<name>A0A2S4VCR1_9BASI</name>
<dbReference type="EMBL" id="PKSL01000076">
    <property type="protein sequence ID" value="POW07319.1"/>
    <property type="molecule type" value="Genomic_DNA"/>
</dbReference>
<dbReference type="GO" id="GO:0008270">
    <property type="term" value="F:zinc ion binding"/>
    <property type="evidence" value="ECO:0007669"/>
    <property type="project" value="UniProtKB-KW"/>
</dbReference>
<feature type="compositionally biased region" description="Low complexity" evidence="6">
    <location>
        <begin position="25"/>
        <end position="57"/>
    </location>
</feature>
<dbReference type="SUPFAM" id="SSF53098">
    <property type="entry name" value="Ribonuclease H-like"/>
    <property type="match status" value="1"/>
</dbReference>
<feature type="region of interest" description="Disordered" evidence="6">
    <location>
        <begin position="24"/>
        <end position="59"/>
    </location>
</feature>
<evidence type="ECO:0000256" key="6">
    <source>
        <dbReference type="SAM" id="MobiDB-lite"/>
    </source>
</evidence>
<evidence type="ECO:0000256" key="5">
    <source>
        <dbReference type="ARBA" id="ARBA00023242"/>
    </source>
</evidence>
<dbReference type="PANTHER" id="PTHR46481">
    <property type="entry name" value="ZINC FINGER BED DOMAIN-CONTAINING PROTEIN 4"/>
    <property type="match status" value="1"/>
</dbReference>
<evidence type="ECO:0000256" key="1">
    <source>
        <dbReference type="ARBA" id="ARBA00004123"/>
    </source>
</evidence>
<comment type="caution">
    <text evidence="7">The sequence shown here is derived from an EMBL/GenBank/DDBJ whole genome shotgun (WGS) entry which is preliminary data.</text>
</comment>
<gene>
    <name evidence="7" type="ORF">PSTT_08360</name>
</gene>
<dbReference type="GO" id="GO:0005634">
    <property type="term" value="C:nucleus"/>
    <property type="evidence" value="ECO:0007669"/>
    <property type="project" value="UniProtKB-SubCell"/>
</dbReference>
<keyword evidence="4" id="KW-0862">Zinc</keyword>
<dbReference type="Proteomes" id="UP000239156">
    <property type="component" value="Unassembled WGS sequence"/>
</dbReference>
<accession>A0A2S4VCR1</accession>
<keyword evidence="2" id="KW-0479">Metal-binding</keyword>
<protein>
    <recommendedName>
        <fullName evidence="9">DUF659 domain-containing protein</fullName>
    </recommendedName>
</protein>
<dbReference type="VEuPathDB" id="FungiDB:PSHT_05706"/>
<evidence type="ECO:0000256" key="3">
    <source>
        <dbReference type="ARBA" id="ARBA00022771"/>
    </source>
</evidence>
<dbReference type="AlphaFoldDB" id="A0A2S4VCR1"/>
<keyword evidence="3" id="KW-0863">Zinc-finger</keyword>